<feature type="transmembrane region" description="Helical" evidence="1">
    <location>
        <begin position="202"/>
        <end position="219"/>
    </location>
</feature>
<dbReference type="EMBL" id="BLAY01000020">
    <property type="protein sequence ID" value="GET36988.1"/>
    <property type="molecule type" value="Genomic_DNA"/>
</dbReference>
<dbReference type="AlphaFoldDB" id="A0AAV3X6L4"/>
<keyword evidence="1" id="KW-0472">Membrane</keyword>
<dbReference type="NCBIfam" id="NF038305">
    <property type="entry name" value="HpsJ_fam"/>
    <property type="match status" value="1"/>
</dbReference>
<evidence type="ECO:0000313" key="3">
    <source>
        <dbReference type="Proteomes" id="UP001050975"/>
    </source>
</evidence>
<name>A0AAV3X6L4_9CYAN</name>
<feature type="transmembrane region" description="Helical" evidence="1">
    <location>
        <begin position="80"/>
        <end position="104"/>
    </location>
</feature>
<sequence length="226" mass="26087">MNEFNQAEWRSVALFRLAGYGLLLLSLFDYINIFTPPRFTNSVWEFQVMGEMVEKVPVPLIGLAFVFYGKDAYRKEQEEIVLKFLSWLALGLGILFLLIIPLGINNTLRLNNLNNFQLNAQMNRGLNQLQQINDRLSSATSDDEINNALRNFNFQGRIPEVKNSQELRNRVLSDISNAKNQLQTQIETTRMNQKISLVKNSVKWNLGALISGVLFIYVWKLTNWAR</sequence>
<reference evidence="2" key="1">
    <citation type="submission" date="2019-10" db="EMBL/GenBank/DDBJ databases">
        <title>Draft genome sequece of Microseira wollei NIES-4236.</title>
        <authorList>
            <person name="Yamaguchi H."/>
            <person name="Suzuki S."/>
            <person name="Kawachi M."/>
        </authorList>
    </citation>
    <scope>NUCLEOTIDE SEQUENCE</scope>
    <source>
        <strain evidence="2">NIES-4236</strain>
    </source>
</reference>
<comment type="caution">
    <text evidence="2">The sequence shown here is derived from an EMBL/GenBank/DDBJ whole genome shotgun (WGS) entry which is preliminary data.</text>
</comment>
<accession>A0AAV3X6L4</accession>
<gene>
    <name evidence="2" type="ORF">MiSe_17410</name>
</gene>
<dbReference type="Proteomes" id="UP001050975">
    <property type="component" value="Unassembled WGS sequence"/>
</dbReference>
<keyword evidence="3" id="KW-1185">Reference proteome</keyword>
<evidence type="ECO:0000313" key="2">
    <source>
        <dbReference type="EMBL" id="GET36988.1"/>
    </source>
</evidence>
<protein>
    <submittedName>
        <fullName evidence="2">Uncharacterized protein</fullName>
    </submittedName>
</protein>
<keyword evidence="1" id="KW-1133">Transmembrane helix</keyword>
<evidence type="ECO:0000256" key="1">
    <source>
        <dbReference type="SAM" id="Phobius"/>
    </source>
</evidence>
<dbReference type="InterPro" id="IPR047709">
    <property type="entry name" value="HpsJ-like"/>
</dbReference>
<feature type="transmembrane region" description="Helical" evidence="1">
    <location>
        <begin position="12"/>
        <end position="32"/>
    </location>
</feature>
<dbReference type="RefSeq" id="WP_226577677.1">
    <property type="nucleotide sequence ID" value="NZ_BLAY01000020.1"/>
</dbReference>
<proteinExistence type="predicted"/>
<organism evidence="2 3">
    <name type="scientific">Microseira wollei NIES-4236</name>
    <dbReference type="NCBI Taxonomy" id="2530354"/>
    <lineage>
        <taxon>Bacteria</taxon>
        <taxon>Bacillati</taxon>
        <taxon>Cyanobacteriota</taxon>
        <taxon>Cyanophyceae</taxon>
        <taxon>Oscillatoriophycideae</taxon>
        <taxon>Aerosakkonematales</taxon>
        <taxon>Aerosakkonemataceae</taxon>
        <taxon>Microseira</taxon>
    </lineage>
</organism>
<keyword evidence="1" id="KW-0812">Transmembrane</keyword>